<comment type="caution">
    <text evidence="1">The sequence shown here is derived from an EMBL/GenBank/DDBJ whole genome shotgun (WGS) entry which is preliminary data.</text>
</comment>
<sequence length="85" mass="9247">MPARQSISAVRATCVHLDARSTRLKALNPRIADAIGYVGMPAASMLDRLGVPTLYPRDLGERLDMPFDLRRISGLSPPWRGSSVG</sequence>
<dbReference type="AlphaFoldDB" id="M5EVM6"/>
<reference evidence="1 2" key="1">
    <citation type="submission" date="2013-02" db="EMBL/GenBank/DDBJ databases">
        <authorList>
            <person name="Genoscope - CEA"/>
        </authorList>
    </citation>
    <scope>NUCLEOTIDE SEQUENCE [LARGE SCALE GENOMIC DNA]</scope>
    <source>
        <strain evidence="1 2">STM 2683</strain>
    </source>
</reference>
<protein>
    <submittedName>
        <fullName evidence="1">Uncharacterized protein</fullName>
    </submittedName>
</protein>
<dbReference type="Proteomes" id="UP000012062">
    <property type="component" value="Unassembled WGS sequence"/>
</dbReference>
<proteinExistence type="predicted"/>
<dbReference type="EMBL" id="CAUM01000152">
    <property type="protein sequence ID" value="CCV09054.1"/>
    <property type="molecule type" value="Genomic_DNA"/>
</dbReference>
<keyword evidence="2" id="KW-1185">Reference proteome</keyword>
<organism evidence="1 2">
    <name type="scientific">Mesorhizobium metallidurans STM 2683</name>
    <dbReference type="NCBI Taxonomy" id="1297569"/>
    <lineage>
        <taxon>Bacteria</taxon>
        <taxon>Pseudomonadati</taxon>
        <taxon>Pseudomonadota</taxon>
        <taxon>Alphaproteobacteria</taxon>
        <taxon>Hyphomicrobiales</taxon>
        <taxon>Phyllobacteriaceae</taxon>
        <taxon>Mesorhizobium</taxon>
    </lineage>
</organism>
<evidence type="ECO:0000313" key="1">
    <source>
        <dbReference type="EMBL" id="CCV09054.1"/>
    </source>
</evidence>
<accession>M5EVM6</accession>
<name>M5EVM6_9HYPH</name>
<evidence type="ECO:0000313" key="2">
    <source>
        <dbReference type="Proteomes" id="UP000012062"/>
    </source>
</evidence>
<gene>
    <name evidence="1" type="ORF">MESS2_810028</name>
</gene>